<evidence type="ECO:0000259" key="8">
    <source>
        <dbReference type="Pfam" id="PF00082"/>
    </source>
</evidence>
<dbReference type="AlphaFoldDB" id="A0A1J7BH00"/>
<keyword evidence="3 5" id="KW-0378">Hydrolase</keyword>
<protein>
    <recommendedName>
        <fullName evidence="8">Peptidase S8/S53 domain-containing protein</fullName>
    </recommendedName>
</protein>
<keyword evidence="7" id="KW-0732">Signal</keyword>
<dbReference type="PANTHER" id="PTHR43806">
    <property type="entry name" value="PEPTIDASE S8"/>
    <property type="match status" value="1"/>
</dbReference>
<organism evidence="9 10">
    <name type="scientific">Mangrovactinospora gilvigrisea</name>
    <dbReference type="NCBI Taxonomy" id="1428644"/>
    <lineage>
        <taxon>Bacteria</taxon>
        <taxon>Bacillati</taxon>
        <taxon>Actinomycetota</taxon>
        <taxon>Actinomycetes</taxon>
        <taxon>Kitasatosporales</taxon>
        <taxon>Streptomycetaceae</taxon>
        <taxon>Mangrovactinospora</taxon>
    </lineage>
</organism>
<dbReference type="EMBL" id="MLCF01000040">
    <property type="protein sequence ID" value="OIV37934.1"/>
    <property type="molecule type" value="Genomic_DNA"/>
</dbReference>
<dbReference type="GO" id="GO:0006508">
    <property type="term" value="P:proteolysis"/>
    <property type="evidence" value="ECO:0007669"/>
    <property type="project" value="UniProtKB-KW"/>
</dbReference>
<feature type="active site" description="Charge relay system" evidence="5">
    <location>
        <position position="282"/>
    </location>
</feature>
<dbReference type="PROSITE" id="PS51892">
    <property type="entry name" value="SUBTILASE"/>
    <property type="match status" value="1"/>
</dbReference>
<keyword evidence="2 5" id="KW-0645">Protease</keyword>
<feature type="chain" id="PRO_5038814489" description="Peptidase S8/S53 domain-containing protein" evidence="7">
    <location>
        <begin position="27"/>
        <end position="438"/>
    </location>
</feature>
<evidence type="ECO:0000256" key="3">
    <source>
        <dbReference type="ARBA" id="ARBA00022801"/>
    </source>
</evidence>
<comment type="similarity">
    <text evidence="1 5">Belongs to the peptidase S8 family.</text>
</comment>
<evidence type="ECO:0000256" key="4">
    <source>
        <dbReference type="ARBA" id="ARBA00022825"/>
    </source>
</evidence>
<feature type="compositionally biased region" description="Low complexity" evidence="6">
    <location>
        <begin position="341"/>
        <end position="351"/>
    </location>
</feature>
<dbReference type="OrthoDB" id="9798386at2"/>
<name>A0A1J7BH00_9ACTN</name>
<dbReference type="Gene3D" id="3.40.50.200">
    <property type="entry name" value="Peptidase S8/S53 domain"/>
    <property type="match status" value="1"/>
</dbReference>
<evidence type="ECO:0000256" key="1">
    <source>
        <dbReference type="ARBA" id="ARBA00011073"/>
    </source>
</evidence>
<dbReference type="Pfam" id="PF00082">
    <property type="entry name" value="Peptidase_S8"/>
    <property type="match status" value="1"/>
</dbReference>
<keyword evidence="4 5" id="KW-0720">Serine protease</keyword>
<feature type="region of interest" description="Disordered" evidence="6">
    <location>
        <begin position="408"/>
        <end position="438"/>
    </location>
</feature>
<dbReference type="RefSeq" id="WP_071656079.1">
    <property type="nucleotide sequence ID" value="NZ_MLCF01000040.1"/>
</dbReference>
<gene>
    <name evidence="9" type="ORF">BIV57_08325</name>
</gene>
<feature type="signal peptide" evidence="7">
    <location>
        <begin position="1"/>
        <end position="26"/>
    </location>
</feature>
<dbReference type="InterPro" id="IPR050131">
    <property type="entry name" value="Peptidase_S8_subtilisin-like"/>
</dbReference>
<feature type="active site" description="Charge relay system" evidence="5">
    <location>
        <position position="73"/>
    </location>
</feature>
<feature type="compositionally biased region" description="Low complexity" evidence="6">
    <location>
        <begin position="363"/>
        <end position="389"/>
    </location>
</feature>
<evidence type="ECO:0000313" key="9">
    <source>
        <dbReference type="EMBL" id="OIV37934.1"/>
    </source>
</evidence>
<dbReference type="PANTHER" id="PTHR43806:SF11">
    <property type="entry name" value="CEREVISIN-RELATED"/>
    <property type="match status" value="1"/>
</dbReference>
<dbReference type="STRING" id="1428644.BIV57_08325"/>
<feature type="region of interest" description="Disordered" evidence="6">
    <location>
        <begin position="341"/>
        <end position="389"/>
    </location>
</feature>
<reference evidence="9 10" key="1">
    <citation type="submission" date="2016-10" db="EMBL/GenBank/DDBJ databases">
        <title>Genome sequence of Streptomyces gilvigriseus MUSC 26.</title>
        <authorList>
            <person name="Lee L.-H."/>
            <person name="Ser H.-L."/>
        </authorList>
    </citation>
    <scope>NUCLEOTIDE SEQUENCE [LARGE SCALE GENOMIC DNA]</scope>
    <source>
        <strain evidence="9 10">MUSC 26</strain>
    </source>
</reference>
<feature type="compositionally biased region" description="Pro residues" evidence="6">
    <location>
        <begin position="352"/>
        <end position="362"/>
    </location>
</feature>
<dbReference type="GO" id="GO:0004252">
    <property type="term" value="F:serine-type endopeptidase activity"/>
    <property type="evidence" value="ECO:0007669"/>
    <property type="project" value="UniProtKB-UniRule"/>
</dbReference>
<evidence type="ECO:0000256" key="6">
    <source>
        <dbReference type="SAM" id="MobiDB-lite"/>
    </source>
</evidence>
<proteinExistence type="inferred from homology"/>
<accession>A0A1J7BH00</accession>
<dbReference type="SUPFAM" id="SSF52743">
    <property type="entry name" value="Subtilisin-like"/>
    <property type="match status" value="1"/>
</dbReference>
<feature type="domain" description="Peptidase S8/S53" evidence="8">
    <location>
        <begin position="64"/>
        <end position="331"/>
    </location>
</feature>
<comment type="caution">
    <text evidence="9">The sequence shown here is derived from an EMBL/GenBank/DDBJ whole genome shotgun (WGS) entry which is preliminary data.</text>
</comment>
<keyword evidence="10" id="KW-1185">Reference proteome</keyword>
<evidence type="ECO:0000256" key="7">
    <source>
        <dbReference type="SAM" id="SignalP"/>
    </source>
</evidence>
<dbReference type="PROSITE" id="PS00136">
    <property type="entry name" value="SUBTILASE_ASP"/>
    <property type="match status" value="1"/>
</dbReference>
<dbReference type="InterPro" id="IPR000209">
    <property type="entry name" value="Peptidase_S8/S53_dom"/>
</dbReference>
<dbReference type="Proteomes" id="UP000243342">
    <property type="component" value="Unassembled WGS sequence"/>
</dbReference>
<sequence>MTAAARAAGLLLLVLALLADAPSAAASPVPAPTTAATASADPIRARQWYLDTLGAPRAWTQTRGRGITVAVLDTGVAAANPDLAGSVLPGHDFVTGTAGPDNTGRHGTGMAALIAGHGHGPGDAQGVLGVAPQARILPVRVILDDGDHPAKTPKTPNAPANPLDPVSAGIRWAVDHGADVINLSLGDDGPGAHPDSGEDAAIRYALAHGVPVVSSAGNGGADADRTSYPAAYPGVIAVAAVTRAGARADFSTRRWYTTVAAPGLDVVVPAPDNRYYLAWGTSAAAALVSGTVALIRARHPRLTPAQIRTALEQSARAGPADGRPDGDIGAGTVSVPAALAAADRAARQRPQPAVPAPSPAPAGPSGDAAASAAPRAAGAHRGGTPAPAPYLAAAGAALLAAGEWLRRRRRRTAAPGPGGEPEPEAPPDNPADPVGSEV</sequence>
<feature type="compositionally biased region" description="Pro residues" evidence="6">
    <location>
        <begin position="418"/>
        <end position="430"/>
    </location>
</feature>
<evidence type="ECO:0000256" key="5">
    <source>
        <dbReference type="PROSITE-ProRule" id="PRU01240"/>
    </source>
</evidence>
<feature type="active site" description="Charge relay system" evidence="5">
    <location>
        <position position="106"/>
    </location>
</feature>
<dbReference type="PRINTS" id="PR00723">
    <property type="entry name" value="SUBTILISIN"/>
</dbReference>
<dbReference type="InterPro" id="IPR023827">
    <property type="entry name" value="Peptidase_S8_Asp-AS"/>
</dbReference>
<dbReference type="InterPro" id="IPR015500">
    <property type="entry name" value="Peptidase_S8_subtilisin-rel"/>
</dbReference>
<evidence type="ECO:0000313" key="10">
    <source>
        <dbReference type="Proteomes" id="UP000243342"/>
    </source>
</evidence>
<dbReference type="InterPro" id="IPR036852">
    <property type="entry name" value="Peptidase_S8/S53_dom_sf"/>
</dbReference>
<evidence type="ECO:0000256" key="2">
    <source>
        <dbReference type="ARBA" id="ARBA00022670"/>
    </source>
</evidence>